<organism evidence="1">
    <name type="scientific">Arundo donax</name>
    <name type="common">Giant reed</name>
    <name type="synonym">Donax arundinaceus</name>
    <dbReference type="NCBI Taxonomy" id="35708"/>
    <lineage>
        <taxon>Eukaryota</taxon>
        <taxon>Viridiplantae</taxon>
        <taxon>Streptophyta</taxon>
        <taxon>Embryophyta</taxon>
        <taxon>Tracheophyta</taxon>
        <taxon>Spermatophyta</taxon>
        <taxon>Magnoliopsida</taxon>
        <taxon>Liliopsida</taxon>
        <taxon>Poales</taxon>
        <taxon>Poaceae</taxon>
        <taxon>PACMAD clade</taxon>
        <taxon>Arundinoideae</taxon>
        <taxon>Arundineae</taxon>
        <taxon>Arundo</taxon>
    </lineage>
</organism>
<reference evidence="1" key="1">
    <citation type="submission" date="2014-09" db="EMBL/GenBank/DDBJ databases">
        <authorList>
            <person name="Magalhaes I.L.F."/>
            <person name="Oliveira U."/>
            <person name="Santos F.R."/>
            <person name="Vidigal T.H.D.A."/>
            <person name="Brescovit A.D."/>
            <person name="Santos A.J."/>
        </authorList>
    </citation>
    <scope>NUCLEOTIDE SEQUENCE</scope>
    <source>
        <tissue evidence="1">Shoot tissue taken approximately 20 cm above the soil surface</tissue>
    </source>
</reference>
<dbReference type="EMBL" id="GBRH01265607">
    <property type="protein sequence ID" value="JAD32288.1"/>
    <property type="molecule type" value="Transcribed_RNA"/>
</dbReference>
<evidence type="ECO:0000313" key="1">
    <source>
        <dbReference type="EMBL" id="JAD32288.1"/>
    </source>
</evidence>
<name>A0A0A8Z3M4_ARUDO</name>
<dbReference type="AlphaFoldDB" id="A0A0A8Z3M4"/>
<protein>
    <submittedName>
        <fullName evidence="1">Uncharacterized protein</fullName>
    </submittedName>
</protein>
<accession>A0A0A8Z3M4</accession>
<proteinExistence type="predicted"/>
<sequence>MRRHKPATPLLMPRGMCCHCRFVISRLQVRCRCSCMQMCCRCDVVRVSCAVGSTAVAHKRRRRRLCGR</sequence>
<reference evidence="1" key="2">
    <citation type="journal article" date="2015" name="Data Brief">
        <title>Shoot transcriptome of the giant reed, Arundo donax.</title>
        <authorList>
            <person name="Barrero R.A."/>
            <person name="Guerrero F.D."/>
            <person name="Moolhuijzen P."/>
            <person name="Goolsby J.A."/>
            <person name="Tidwell J."/>
            <person name="Bellgard S.E."/>
            <person name="Bellgard M.I."/>
        </authorList>
    </citation>
    <scope>NUCLEOTIDE SEQUENCE</scope>
    <source>
        <tissue evidence="1">Shoot tissue taken approximately 20 cm above the soil surface</tissue>
    </source>
</reference>